<dbReference type="RefSeq" id="WP_188960673.1">
    <property type="nucleotide sequence ID" value="NZ_BMOE01000001.1"/>
</dbReference>
<comment type="cofactor">
    <cofactor evidence="1 10">
        <name>Mg(2+)</name>
        <dbReference type="ChEBI" id="CHEBI:18420"/>
    </cofactor>
</comment>
<keyword evidence="8 10" id="KW-0120">Carbon dioxide fixation</keyword>
<dbReference type="HAMAP" id="MF_00595">
    <property type="entry name" value="PEPcase_type1"/>
    <property type="match status" value="1"/>
</dbReference>
<comment type="catalytic activity">
    <reaction evidence="9 10">
        <text>oxaloacetate + phosphate = phosphoenolpyruvate + hydrogencarbonate</text>
        <dbReference type="Rhea" id="RHEA:28370"/>
        <dbReference type="ChEBI" id="CHEBI:16452"/>
        <dbReference type="ChEBI" id="CHEBI:17544"/>
        <dbReference type="ChEBI" id="CHEBI:43474"/>
        <dbReference type="ChEBI" id="CHEBI:58702"/>
        <dbReference type="EC" id="4.1.1.31"/>
    </reaction>
</comment>
<dbReference type="GO" id="GO:0015977">
    <property type="term" value="P:carbon fixation"/>
    <property type="evidence" value="ECO:0007669"/>
    <property type="project" value="UniProtKB-UniRule"/>
</dbReference>
<dbReference type="PRINTS" id="PR00150">
    <property type="entry name" value="PEPCARBXLASE"/>
</dbReference>
<dbReference type="GO" id="GO:0006107">
    <property type="term" value="P:oxaloacetate metabolic process"/>
    <property type="evidence" value="ECO:0007669"/>
    <property type="project" value="UniProtKB-UniRule"/>
</dbReference>
<comment type="function">
    <text evidence="2 10">Forms oxaloacetate, a four-carbon dicarboxylic acid source for the tricarboxylic acid cycle.</text>
</comment>
<dbReference type="InterPro" id="IPR018129">
    <property type="entry name" value="PEP_COase_Lys_AS"/>
</dbReference>
<evidence type="ECO:0000256" key="12">
    <source>
        <dbReference type="PROSITE-ProRule" id="PRU10112"/>
    </source>
</evidence>
<feature type="active site" evidence="10 12">
    <location>
        <position position="501"/>
    </location>
</feature>
<evidence type="ECO:0000313" key="14">
    <source>
        <dbReference type="Proteomes" id="UP000635726"/>
    </source>
</evidence>
<evidence type="ECO:0000256" key="9">
    <source>
        <dbReference type="ARBA" id="ARBA00048995"/>
    </source>
</evidence>
<dbReference type="AlphaFoldDB" id="A0A917UL56"/>
<dbReference type="GO" id="GO:0000287">
    <property type="term" value="F:magnesium ion binding"/>
    <property type="evidence" value="ECO:0007669"/>
    <property type="project" value="UniProtKB-UniRule"/>
</dbReference>
<organism evidence="13 14">
    <name type="scientific">Deinococcus aquiradiocola</name>
    <dbReference type="NCBI Taxonomy" id="393059"/>
    <lineage>
        <taxon>Bacteria</taxon>
        <taxon>Thermotogati</taxon>
        <taxon>Deinococcota</taxon>
        <taxon>Deinococci</taxon>
        <taxon>Deinococcales</taxon>
        <taxon>Deinococcaceae</taxon>
        <taxon>Deinococcus</taxon>
    </lineage>
</organism>
<evidence type="ECO:0000256" key="8">
    <source>
        <dbReference type="ARBA" id="ARBA00023300"/>
    </source>
</evidence>
<evidence type="ECO:0000256" key="2">
    <source>
        <dbReference type="ARBA" id="ARBA00003670"/>
    </source>
</evidence>
<keyword evidence="7 10" id="KW-0456">Lyase</keyword>
<comment type="caution">
    <text evidence="13">The sequence shown here is derived from an EMBL/GenBank/DDBJ whole genome shotgun (WGS) entry which is preliminary data.</text>
</comment>
<evidence type="ECO:0000256" key="7">
    <source>
        <dbReference type="ARBA" id="ARBA00023239"/>
    </source>
</evidence>
<evidence type="ECO:0000256" key="10">
    <source>
        <dbReference type="HAMAP-Rule" id="MF_00595"/>
    </source>
</evidence>
<evidence type="ECO:0000256" key="3">
    <source>
        <dbReference type="ARBA" id="ARBA00008346"/>
    </source>
</evidence>
<reference evidence="13" key="2">
    <citation type="submission" date="2020-09" db="EMBL/GenBank/DDBJ databases">
        <authorList>
            <person name="Sun Q."/>
            <person name="Ohkuma M."/>
        </authorList>
    </citation>
    <scope>NUCLEOTIDE SEQUENCE</scope>
    <source>
        <strain evidence="13">JCM 14371</strain>
    </source>
</reference>
<evidence type="ECO:0000256" key="6">
    <source>
        <dbReference type="ARBA" id="ARBA00022842"/>
    </source>
</evidence>
<dbReference type="EC" id="4.1.1.31" evidence="4 10"/>
<dbReference type="InterPro" id="IPR021135">
    <property type="entry name" value="PEP_COase"/>
</dbReference>
<dbReference type="InterPro" id="IPR033129">
    <property type="entry name" value="PEPCASE_His_AS"/>
</dbReference>
<keyword evidence="6 10" id="KW-0460">Magnesium</keyword>
<comment type="similarity">
    <text evidence="3 10">Belongs to the PEPCase type 1 family.</text>
</comment>
<dbReference type="Proteomes" id="UP000635726">
    <property type="component" value="Unassembled WGS sequence"/>
</dbReference>
<dbReference type="SUPFAM" id="SSF51621">
    <property type="entry name" value="Phosphoenolpyruvate/pyruvate domain"/>
    <property type="match status" value="1"/>
</dbReference>
<feature type="active site" evidence="10 11">
    <location>
        <position position="131"/>
    </location>
</feature>
<sequence>MSLNEDVNLLGRTLGTVLSEQEGPEFLELVERVRALVRQARAGGDDTPLRELLSGADAHTAENLVRAFTLYFQLVNLAEEHERVRVLSASPGPRPQSLAQALIELKDMGLTAEQTEALIARVDLGLTFTAHPTEMRRRTVRGHLVDVAQDIQSLTGPAVERIAAHIEALWSTPELRRLKPTVLDEVKGGLSYVSVIAQALPALQQGLRRAFHDVYGRDTGAQLPISFSSWMGGDRDGNPFVTPDATREALALHRERARDLLLESIIQAYADLSQEGLEDDQDAYRRELRALHNAVRDGETVDLVARLEALDARLRHDGQTRSADLLLTPLLTRARVFGQHLVSLDVREHSALTGGAVATLLREAGVEADYLNLPEHARLELLSRELRSRRPLWPAGAVLPEDLERAIGPVREVARAAGVVGPRAFGRYVVSMAESVSDVLEPLILAREVGFAVLPVPLFETLDDLERAPSVMWELLALPEYRAVLGDHVQEIMLGYSDSNKDAGFLAANWALHEAQRNISSVCRRAGVPWRFFHGRGTSIGRGGGPAGRAILGQPAGTIDAGLRITEQGEALADKYSHPVLAQRNLEQALYGLLLAAARPADDLPAAWVDALGRASRASAAAYRALVEDDRFLPLFEEVTPIHEIARLNIASRPVRRPGPPTLGSLRAIPWVMSWTQNRANLPGWYGLREGLAEIGTDLAREMYHGWAFFRSVLDNAQMSLAKSDLLIFEEYARLVPATETEHAALVRQLEDAYRSTVMQVQDVVGAELLSAEPRLKRSIELRNPYIDPIHRLQVELLRRSRAGDGGSANMSAELERPLLLSVQGISAGVRNTG</sequence>
<proteinExistence type="inferred from homology"/>
<gene>
    <name evidence="10 13" type="primary">ppc</name>
    <name evidence="13" type="ORF">GCM10008939_05630</name>
</gene>
<comment type="subunit">
    <text evidence="10">Homotetramer.</text>
</comment>
<reference evidence="13" key="1">
    <citation type="journal article" date="2014" name="Int. J. Syst. Evol. Microbiol.">
        <title>Complete genome sequence of Corynebacterium casei LMG S-19264T (=DSM 44701T), isolated from a smear-ripened cheese.</title>
        <authorList>
            <consortium name="US DOE Joint Genome Institute (JGI-PGF)"/>
            <person name="Walter F."/>
            <person name="Albersmeier A."/>
            <person name="Kalinowski J."/>
            <person name="Ruckert C."/>
        </authorList>
    </citation>
    <scope>NUCLEOTIDE SEQUENCE</scope>
    <source>
        <strain evidence="13">JCM 14371</strain>
    </source>
</reference>
<dbReference type="GO" id="GO:0006099">
    <property type="term" value="P:tricarboxylic acid cycle"/>
    <property type="evidence" value="ECO:0007669"/>
    <property type="project" value="InterPro"/>
</dbReference>
<dbReference type="EMBL" id="BMOE01000001">
    <property type="protein sequence ID" value="GGJ64619.1"/>
    <property type="molecule type" value="Genomic_DNA"/>
</dbReference>
<evidence type="ECO:0000313" key="13">
    <source>
        <dbReference type="EMBL" id="GGJ64619.1"/>
    </source>
</evidence>
<evidence type="ECO:0000256" key="1">
    <source>
        <dbReference type="ARBA" id="ARBA00001946"/>
    </source>
</evidence>
<evidence type="ECO:0000256" key="11">
    <source>
        <dbReference type="PROSITE-ProRule" id="PRU10111"/>
    </source>
</evidence>
<dbReference type="GO" id="GO:0005829">
    <property type="term" value="C:cytosol"/>
    <property type="evidence" value="ECO:0007669"/>
    <property type="project" value="TreeGrafter"/>
</dbReference>
<dbReference type="InterPro" id="IPR015813">
    <property type="entry name" value="Pyrv/PenolPyrv_kinase-like_dom"/>
</dbReference>
<dbReference type="PANTHER" id="PTHR30523:SF6">
    <property type="entry name" value="PHOSPHOENOLPYRUVATE CARBOXYLASE"/>
    <property type="match status" value="1"/>
</dbReference>
<keyword evidence="14" id="KW-1185">Reference proteome</keyword>
<dbReference type="PROSITE" id="PS00393">
    <property type="entry name" value="PEPCASE_2"/>
    <property type="match status" value="1"/>
</dbReference>
<dbReference type="InterPro" id="IPR022805">
    <property type="entry name" value="PEP_COase_bac/pln-type"/>
</dbReference>
<dbReference type="PROSITE" id="PS00781">
    <property type="entry name" value="PEPCASE_1"/>
    <property type="match status" value="1"/>
</dbReference>
<dbReference type="GO" id="GO:0008964">
    <property type="term" value="F:phosphoenolpyruvate carboxylase activity"/>
    <property type="evidence" value="ECO:0007669"/>
    <property type="project" value="UniProtKB-UniRule"/>
</dbReference>
<name>A0A917UL56_9DEIO</name>
<dbReference type="PANTHER" id="PTHR30523">
    <property type="entry name" value="PHOSPHOENOLPYRUVATE CARBOXYLASE"/>
    <property type="match status" value="1"/>
</dbReference>
<evidence type="ECO:0000256" key="4">
    <source>
        <dbReference type="ARBA" id="ARBA00012305"/>
    </source>
</evidence>
<evidence type="ECO:0000256" key="5">
    <source>
        <dbReference type="ARBA" id="ARBA00022419"/>
    </source>
</evidence>
<accession>A0A917UL56</accession>
<dbReference type="Pfam" id="PF00311">
    <property type="entry name" value="PEPcase"/>
    <property type="match status" value="2"/>
</dbReference>
<protein>
    <recommendedName>
        <fullName evidence="5 10">Phosphoenolpyruvate carboxylase</fullName>
        <shortName evidence="10">PEPC</shortName>
        <shortName evidence="10">PEPCase</shortName>
        <ecNumber evidence="4 10">4.1.1.31</ecNumber>
    </recommendedName>
</protein>